<evidence type="ECO:0000313" key="7">
    <source>
        <dbReference type="EMBL" id="RYR20999.1"/>
    </source>
</evidence>
<keyword evidence="6" id="KW-1133">Transmembrane helix</keyword>
<feature type="transmembrane region" description="Helical" evidence="6">
    <location>
        <begin position="6"/>
        <end position="29"/>
    </location>
</feature>
<sequence>MEPLTQFSSILLVEILGFDLNVWFLFLVVGTQKWSSKYNELNQDLAEVKDALEREKSAHLIVISEAKKWEEHLRKALGVEKECVLDLEKVVRKMRSEHANIKFFAESKLAEANALVASIEEKSLEVEAKLRSVNAKLAEISIKSSEIDKKSHDLESQKALLRRDCLSLIADRQEAHESTLSKQGDDLREWERNCRRGKRG</sequence>
<dbReference type="InterPro" id="IPR040418">
    <property type="entry name" value="CRWN"/>
</dbReference>
<dbReference type="GO" id="GO:0006997">
    <property type="term" value="P:nucleus organization"/>
    <property type="evidence" value="ECO:0007669"/>
    <property type="project" value="InterPro"/>
</dbReference>
<dbReference type="STRING" id="3818.A0A445A3K2"/>
<keyword evidence="8" id="KW-1185">Reference proteome</keyword>
<evidence type="ECO:0000313" key="8">
    <source>
        <dbReference type="Proteomes" id="UP000289738"/>
    </source>
</evidence>
<evidence type="ECO:0000256" key="6">
    <source>
        <dbReference type="SAM" id="Phobius"/>
    </source>
</evidence>
<keyword evidence="1 5" id="KW-0175">Coiled coil</keyword>
<name>A0A445A3K2_ARAHY</name>
<organism evidence="7 8">
    <name type="scientific">Arachis hypogaea</name>
    <name type="common">Peanut</name>
    <dbReference type="NCBI Taxonomy" id="3818"/>
    <lineage>
        <taxon>Eukaryota</taxon>
        <taxon>Viridiplantae</taxon>
        <taxon>Streptophyta</taxon>
        <taxon>Embryophyta</taxon>
        <taxon>Tracheophyta</taxon>
        <taxon>Spermatophyta</taxon>
        <taxon>Magnoliopsida</taxon>
        <taxon>eudicotyledons</taxon>
        <taxon>Gunneridae</taxon>
        <taxon>Pentapetalae</taxon>
        <taxon>rosids</taxon>
        <taxon>fabids</taxon>
        <taxon>Fabales</taxon>
        <taxon>Fabaceae</taxon>
        <taxon>Papilionoideae</taxon>
        <taxon>50 kb inversion clade</taxon>
        <taxon>dalbergioids sensu lato</taxon>
        <taxon>Dalbergieae</taxon>
        <taxon>Pterocarpus clade</taxon>
        <taxon>Arachis</taxon>
    </lineage>
</organism>
<evidence type="ECO:0000256" key="2">
    <source>
        <dbReference type="ARBA" id="ARBA00023242"/>
    </source>
</evidence>
<dbReference type="EMBL" id="SDMP01000013">
    <property type="protein sequence ID" value="RYR20999.1"/>
    <property type="molecule type" value="Genomic_DNA"/>
</dbReference>
<protein>
    <submittedName>
        <fullName evidence="7">Uncharacterized protein</fullName>
    </submittedName>
</protein>
<dbReference type="AlphaFoldDB" id="A0A445A3K2"/>
<evidence type="ECO:0000256" key="4">
    <source>
        <dbReference type="ARBA" id="ARBA00024208"/>
    </source>
</evidence>
<dbReference type="GO" id="GO:0005652">
    <property type="term" value="C:nuclear lamina"/>
    <property type="evidence" value="ECO:0007669"/>
    <property type="project" value="UniProtKB-SubCell"/>
</dbReference>
<gene>
    <name evidence="7" type="ORF">Ahy_B03g066240</name>
</gene>
<evidence type="ECO:0000256" key="3">
    <source>
        <dbReference type="ARBA" id="ARBA00024186"/>
    </source>
</evidence>
<keyword evidence="6" id="KW-0472">Membrane</keyword>
<comment type="caution">
    <text evidence="7">The sequence shown here is derived from an EMBL/GenBank/DDBJ whole genome shotgun (WGS) entry which is preliminary data.</text>
</comment>
<dbReference type="PANTHER" id="PTHR31908:SF11">
    <property type="entry name" value="PROTEIN CROWDED NUCLEI 1"/>
    <property type="match status" value="1"/>
</dbReference>
<proteinExistence type="inferred from homology"/>
<evidence type="ECO:0000256" key="1">
    <source>
        <dbReference type="ARBA" id="ARBA00023054"/>
    </source>
</evidence>
<reference evidence="7 8" key="1">
    <citation type="submission" date="2019-01" db="EMBL/GenBank/DDBJ databases">
        <title>Sequencing of cultivated peanut Arachis hypogaea provides insights into genome evolution and oil improvement.</title>
        <authorList>
            <person name="Chen X."/>
        </authorList>
    </citation>
    <scope>NUCLEOTIDE SEQUENCE [LARGE SCALE GENOMIC DNA]</scope>
    <source>
        <strain evidence="8">cv. Fuhuasheng</strain>
        <tissue evidence="7">Leaves</tissue>
    </source>
</reference>
<evidence type="ECO:0000256" key="5">
    <source>
        <dbReference type="SAM" id="Coils"/>
    </source>
</evidence>
<dbReference type="Proteomes" id="UP000289738">
    <property type="component" value="Chromosome B03"/>
</dbReference>
<accession>A0A445A3K2</accession>
<feature type="coiled-coil region" evidence="5">
    <location>
        <begin position="31"/>
        <end position="58"/>
    </location>
</feature>
<keyword evidence="2" id="KW-0539">Nucleus</keyword>
<keyword evidence="6" id="KW-0812">Transmembrane</keyword>
<dbReference type="PANTHER" id="PTHR31908">
    <property type="entry name" value="PROTEIN CROWDED NUCLEI 4"/>
    <property type="match status" value="1"/>
</dbReference>
<comment type="similarity">
    <text evidence="4">Belongs to the CRWN family.</text>
</comment>
<comment type="subcellular location">
    <subcellularLocation>
        <location evidence="3">Nucleus lamina</location>
    </subcellularLocation>
</comment>